<organism evidence="1 2">
    <name type="scientific">Vibrio variabilis</name>
    <dbReference type="NCBI Taxonomy" id="990271"/>
    <lineage>
        <taxon>Bacteria</taxon>
        <taxon>Pseudomonadati</taxon>
        <taxon>Pseudomonadota</taxon>
        <taxon>Gammaproteobacteria</taxon>
        <taxon>Vibrionales</taxon>
        <taxon>Vibrionaceae</taxon>
        <taxon>Vibrio</taxon>
    </lineage>
</organism>
<dbReference type="Proteomes" id="UP000029223">
    <property type="component" value="Unassembled WGS sequence"/>
</dbReference>
<keyword evidence="2" id="KW-1185">Reference proteome</keyword>
<sequence>MDNHVYLHRCVVFEHTGSVRSLFAKTRHSDGLVLKYTKQQWN</sequence>
<gene>
    <name evidence="1" type="ORF">JCM19239_3719</name>
</gene>
<proteinExistence type="predicted"/>
<protein>
    <submittedName>
        <fullName evidence="1">Uncharacterized protein</fullName>
    </submittedName>
</protein>
<evidence type="ECO:0000313" key="1">
    <source>
        <dbReference type="EMBL" id="GAL25445.1"/>
    </source>
</evidence>
<comment type="caution">
    <text evidence="1">The sequence shown here is derived from an EMBL/GenBank/DDBJ whole genome shotgun (WGS) entry which is preliminary data.</text>
</comment>
<dbReference type="EMBL" id="BBMS01000010">
    <property type="protein sequence ID" value="GAL25445.1"/>
    <property type="molecule type" value="Genomic_DNA"/>
</dbReference>
<reference evidence="2" key="1">
    <citation type="submission" date="2014-09" db="EMBL/GenBank/DDBJ databases">
        <title>Vibrio variabilis JCM 19239. (C206) whole genome shotgun sequence.</title>
        <authorList>
            <person name="Sawabe T."/>
            <person name="Meirelles P."/>
            <person name="Nakanishi M."/>
            <person name="Sayaka M."/>
            <person name="Hattori M."/>
            <person name="Ohkuma M."/>
        </authorList>
    </citation>
    <scope>NUCLEOTIDE SEQUENCE [LARGE SCALE GENOMIC DNA]</scope>
    <source>
        <strain evidence="2">JCM 19239</strain>
    </source>
</reference>
<accession>A0ABQ0JB41</accession>
<evidence type="ECO:0000313" key="2">
    <source>
        <dbReference type="Proteomes" id="UP000029223"/>
    </source>
</evidence>
<name>A0ABQ0JB41_9VIBR</name>